<gene>
    <name evidence="1" type="ORF">BD311DRAFT_267385</name>
</gene>
<dbReference type="Proteomes" id="UP000292957">
    <property type="component" value="Unassembled WGS sequence"/>
</dbReference>
<organism evidence="1">
    <name type="scientific">Dichomitus squalens</name>
    <dbReference type="NCBI Taxonomy" id="114155"/>
    <lineage>
        <taxon>Eukaryota</taxon>
        <taxon>Fungi</taxon>
        <taxon>Dikarya</taxon>
        <taxon>Basidiomycota</taxon>
        <taxon>Agaricomycotina</taxon>
        <taxon>Agaricomycetes</taxon>
        <taxon>Polyporales</taxon>
        <taxon>Polyporaceae</taxon>
        <taxon>Dichomitus</taxon>
    </lineage>
</organism>
<protein>
    <submittedName>
        <fullName evidence="1">Uncharacterized protein</fullName>
    </submittedName>
</protein>
<proteinExistence type="predicted"/>
<accession>A0A4Q9MPD2</accession>
<dbReference type="AlphaFoldDB" id="A0A4Q9MPD2"/>
<name>A0A4Q9MPD2_9APHY</name>
<dbReference type="EMBL" id="ML143412">
    <property type="protein sequence ID" value="TBU29610.1"/>
    <property type="molecule type" value="Genomic_DNA"/>
</dbReference>
<evidence type="ECO:0000313" key="1">
    <source>
        <dbReference type="EMBL" id="TBU29610.1"/>
    </source>
</evidence>
<reference evidence="1" key="1">
    <citation type="submission" date="2019-01" db="EMBL/GenBank/DDBJ databases">
        <title>Draft genome sequences of three monokaryotic isolates of the white-rot basidiomycete fungus Dichomitus squalens.</title>
        <authorList>
            <consortium name="DOE Joint Genome Institute"/>
            <person name="Lopez S.C."/>
            <person name="Andreopoulos B."/>
            <person name="Pangilinan J."/>
            <person name="Lipzen A."/>
            <person name="Riley R."/>
            <person name="Ahrendt S."/>
            <person name="Ng V."/>
            <person name="Barry K."/>
            <person name="Daum C."/>
            <person name="Grigoriev I.V."/>
            <person name="Hilden K.S."/>
            <person name="Makela M.R."/>
            <person name="de Vries R.P."/>
        </authorList>
    </citation>
    <scope>NUCLEOTIDE SEQUENCE [LARGE SCALE GENOMIC DNA]</scope>
    <source>
        <strain evidence="1">OM18370.1</strain>
    </source>
</reference>
<sequence>MCRSYMTLTSESRKVVHRASSGTRLILCAHSSSTLTISVAAEIPSLLAMSPYQMNDEGMAMSGTYRSADLFSVYLCFGTSAQAECLPIPCRHSDASPRVRPLLPQCIRQLQQIFW</sequence>